<organism evidence="2 3">
    <name type="scientific">Paenibacillus crassostreae</name>
    <dbReference type="NCBI Taxonomy" id="1763538"/>
    <lineage>
        <taxon>Bacteria</taxon>
        <taxon>Bacillati</taxon>
        <taxon>Bacillota</taxon>
        <taxon>Bacilli</taxon>
        <taxon>Bacillales</taxon>
        <taxon>Paenibacillaceae</taxon>
        <taxon>Paenibacillus</taxon>
    </lineage>
</organism>
<dbReference type="RefSeq" id="WP_068657075.1">
    <property type="nucleotide sequence ID" value="NZ_CP017773.1"/>
</dbReference>
<accession>A0A167EKH1</accession>
<sequence>MKRFFILATVLIIVLSGCSKDSPANKMTSIQQNSPVEGGGEVQEPVRESVFKNEDVDKAKKLAREYVAIITSFHGRKAHTTQDIDNLQSEMSIKIKNSIPIHSQSRVTRLSGTERNEDDILELSASRMSISSDEAKEVYYKHINVSELIIFMEYTIPGKYAKNEPKQYRIRFVKTMDNQVQIIKDGFFIGGPDLEKKDQEDSYSLDKNKLKNELQIQ</sequence>
<evidence type="ECO:0000313" key="2">
    <source>
        <dbReference type="EMBL" id="OAB75631.1"/>
    </source>
</evidence>
<dbReference type="PROSITE" id="PS51257">
    <property type="entry name" value="PROKAR_LIPOPROTEIN"/>
    <property type="match status" value="1"/>
</dbReference>
<evidence type="ECO:0000256" key="1">
    <source>
        <dbReference type="SAM" id="MobiDB-lite"/>
    </source>
</evidence>
<dbReference type="Proteomes" id="UP000077134">
    <property type="component" value="Unassembled WGS sequence"/>
</dbReference>
<comment type="caution">
    <text evidence="2">The sequence shown here is derived from an EMBL/GenBank/DDBJ whole genome shotgun (WGS) entry which is preliminary data.</text>
</comment>
<keyword evidence="3" id="KW-1185">Reference proteome</keyword>
<protein>
    <recommendedName>
        <fullName evidence="4">Lipoprotein</fullName>
    </recommendedName>
</protein>
<dbReference type="OrthoDB" id="9945425at2"/>
<name>A0A167EKH1_9BACL</name>
<feature type="compositionally biased region" description="Polar residues" evidence="1">
    <location>
        <begin position="25"/>
        <end position="35"/>
    </location>
</feature>
<gene>
    <name evidence="2" type="ORF">PNBC_08365</name>
</gene>
<reference evidence="2 3" key="1">
    <citation type="submission" date="2016-02" db="EMBL/GenBank/DDBJ databases">
        <title>Paenibacillus sp. LPB0068, isolated from Crassostrea gigas.</title>
        <authorList>
            <person name="Shin S.-K."/>
            <person name="Yi H."/>
        </authorList>
    </citation>
    <scope>NUCLEOTIDE SEQUENCE [LARGE SCALE GENOMIC DNA]</scope>
    <source>
        <strain evidence="2 3">LPB0068</strain>
    </source>
</reference>
<dbReference type="EMBL" id="LSFN01000007">
    <property type="protein sequence ID" value="OAB75631.1"/>
    <property type="molecule type" value="Genomic_DNA"/>
</dbReference>
<dbReference type="KEGG" id="pcx:LPB68_21675"/>
<feature type="region of interest" description="Disordered" evidence="1">
    <location>
        <begin position="24"/>
        <end position="44"/>
    </location>
</feature>
<proteinExistence type="predicted"/>
<evidence type="ECO:0008006" key="4">
    <source>
        <dbReference type="Google" id="ProtNLM"/>
    </source>
</evidence>
<dbReference type="AlphaFoldDB" id="A0A167EKH1"/>
<evidence type="ECO:0000313" key="3">
    <source>
        <dbReference type="Proteomes" id="UP000077134"/>
    </source>
</evidence>